<sequence>MSSTLIFLKFVSPSAASVSSADGTIVERVISRADLVEVAPDREDTLMSHATTEELREALKLRSTSTHAQSLHIYQNFDSSMKLPKTPVRTSVFLNAGPSISDTSGTLSTENIRRRVLSADAGPKDILKDIRNRLVPDTKGNVTLLDPWNPIGLRLSTLDKLISPRPLGPTHILVIVDASEISETASQKRTLRARSIQMPINDLLFKLNMPNLSKEPKLPPRMHKELPRVGIRVPHIETFRFLVVFLHTRNRIELMRAVLPEWIRDILQQRVTASRPAIQAQAELEEKKKGKLLGILSLACMSTESFTLPAPVESGPERLFDEVAREVAEASRDGEAFGRDLVEATATLNALRNNLTFIGFHEKELWAELEDYSAILARAVALTSEPKESTQPALALILAGPDEEI</sequence>
<evidence type="ECO:0000313" key="3">
    <source>
        <dbReference type="Proteomes" id="UP001175211"/>
    </source>
</evidence>
<organism evidence="2 3">
    <name type="scientific">Armillaria tabescens</name>
    <name type="common">Ringless honey mushroom</name>
    <name type="synonym">Agaricus tabescens</name>
    <dbReference type="NCBI Taxonomy" id="1929756"/>
    <lineage>
        <taxon>Eukaryota</taxon>
        <taxon>Fungi</taxon>
        <taxon>Dikarya</taxon>
        <taxon>Basidiomycota</taxon>
        <taxon>Agaricomycotina</taxon>
        <taxon>Agaricomycetes</taxon>
        <taxon>Agaricomycetidae</taxon>
        <taxon>Agaricales</taxon>
        <taxon>Marasmiineae</taxon>
        <taxon>Physalacriaceae</taxon>
        <taxon>Desarmillaria</taxon>
    </lineage>
</organism>
<dbReference type="AlphaFoldDB" id="A0AA39N7S0"/>
<gene>
    <name evidence="2" type="ORF">EV420DRAFT_1267696</name>
</gene>
<dbReference type="EMBL" id="JAUEPS010000012">
    <property type="protein sequence ID" value="KAK0460596.1"/>
    <property type="molecule type" value="Genomic_DNA"/>
</dbReference>
<dbReference type="Proteomes" id="UP001175211">
    <property type="component" value="Unassembled WGS sequence"/>
</dbReference>
<evidence type="ECO:0000256" key="1">
    <source>
        <dbReference type="SAM" id="SignalP"/>
    </source>
</evidence>
<comment type="caution">
    <text evidence="2">The sequence shown here is derived from an EMBL/GenBank/DDBJ whole genome shotgun (WGS) entry which is preliminary data.</text>
</comment>
<evidence type="ECO:0000313" key="2">
    <source>
        <dbReference type="EMBL" id="KAK0460596.1"/>
    </source>
</evidence>
<dbReference type="GeneID" id="85350949"/>
<feature type="signal peptide" evidence="1">
    <location>
        <begin position="1"/>
        <end position="16"/>
    </location>
</feature>
<protein>
    <submittedName>
        <fullName evidence="2">Uncharacterized protein</fullName>
    </submittedName>
</protein>
<accession>A0AA39N7S0</accession>
<name>A0AA39N7S0_ARMTA</name>
<feature type="chain" id="PRO_5041380961" evidence="1">
    <location>
        <begin position="17"/>
        <end position="405"/>
    </location>
</feature>
<dbReference type="RefSeq" id="XP_060332635.1">
    <property type="nucleotide sequence ID" value="XM_060467401.1"/>
</dbReference>
<proteinExistence type="predicted"/>
<keyword evidence="3" id="KW-1185">Reference proteome</keyword>
<reference evidence="2" key="1">
    <citation type="submission" date="2023-06" db="EMBL/GenBank/DDBJ databases">
        <authorList>
            <consortium name="Lawrence Berkeley National Laboratory"/>
            <person name="Ahrendt S."/>
            <person name="Sahu N."/>
            <person name="Indic B."/>
            <person name="Wong-Bajracharya J."/>
            <person name="Merenyi Z."/>
            <person name="Ke H.-M."/>
            <person name="Monk M."/>
            <person name="Kocsube S."/>
            <person name="Drula E."/>
            <person name="Lipzen A."/>
            <person name="Balint B."/>
            <person name="Henrissat B."/>
            <person name="Andreopoulos B."/>
            <person name="Martin F.M."/>
            <person name="Harder C.B."/>
            <person name="Rigling D."/>
            <person name="Ford K.L."/>
            <person name="Foster G.D."/>
            <person name="Pangilinan J."/>
            <person name="Papanicolaou A."/>
            <person name="Barry K."/>
            <person name="LaButti K."/>
            <person name="Viragh M."/>
            <person name="Koriabine M."/>
            <person name="Yan M."/>
            <person name="Riley R."/>
            <person name="Champramary S."/>
            <person name="Plett K.L."/>
            <person name="Tsai I.J."/>
            <person name="Slot J."/>
            <person name="Sipos G."/>
            <person name="Plett J."/>
            <person name="Nagy L.G."/>
            <person name="Grigoriev I.V."/>
        </authorList>
    </citation>
    <scope>NUCLEOTIDE SEQUENCE</scope>
    <source>
        <strain evidence="2">CCBAS 213</strain>
    </source>
</reference>
<keyword evidence="1" id="KW-0732">Signal</keyword>